<proteinExistence type="predicted"/>
<sequence length="123" mass="13694">MTGIKIIYLANIVVAGYIGITSLFFPRISAATVFQNAYPSAEFIRLIGCLWLAIALISVLGLWRPLSFSPVLLLQLIYKGIWLLVVALPAIKNNQVYPSGMAVFFLVWVLVLPFVIPWAAWVK</sequence>
<keyword evidence="1" id="KW-0812">Transmembrane</keyword>
<dbReference type="EMBL" id="JACSIT010000138">
    <property type="protein sequence ID" value="MBC6995490.1"/>
    <property type="molecule type" value="Genomic_DNA"/>
</dbReference>
<feature type="transmembrane region" description="Helical" evidence="1">
    <location>
        <begin position="6"/>
        <end position="25"/>
    </location>
</feature>
<keyword evidence="1" id="KW-0472">Membrane</keyword>
<keyword evidence="1" id="KW-1133">Transmembrane helix</keyword>
<protein>
    <submittedName>
        <fullName evidence="2">Uncharacterized protein</fullName>
    </submittedName>
</protein>
<comment type="caution">
    <text evidence="2">The sequence shown here is derived from an EMBL/GenBank/DDBJ whole genome shotgun (WGS) entry which is preliminary data.</text>
</comment>
<reference evidence="2" key="1">
    <citation type="submission" date="2020-08" db="EMBL/GenBank/DDBJ databases">
        <title>Lewinella bacteria from marine environments.</title>
        <authorList>
            <person name="Zhong Y."/>
        </authorList>
    </citation>
    <scope>NUCLEOTIDE SEQUENCE</scope>
    <source>
        <strain evidence="2">KCTC 42187</strain>
    </source>
</reference>
<dbReference type="AlphaFoldDB" id="A0A923PK17"/>
<dbReference type="Proteomes" id="UP000650081">
    <property type="component" value="Unassembled WGS sequence"/>
</dbReference>
<evidence type="ECO:0000256" key="1">
    <source>
        <dbReference type="SAM" id="Phobius"/>
    </source>
</evidence>
<feature type="transmembrane region" description="Helical" evidence="1">
    <location>
        <begin position="46"/>
        <end position="66"/>
    </location>
</feature>
<organism evidence="2 3">
    <name type="scientific">Neolewinella lacunae</name>
    <dbReference type="NCBI Taxonomy" id="1517758"/>
    <lineage>
        <taxon>Bacteria</taxon>
        <taxon>Pseudomonadati</taxon>
        <taxon>Bacteroidota</taxon>
        <taxon>Saprospiria</taxon>
        <taxon>Saprospirales</taxon>
        <taxon>Lewinellaceae</taxon>
        <taxon>Neolewinella</taxon>
    </lineage>
</organism>
<evidence type="ECO:0000313" key="2">
    <source>
        <dbReference type="EMBL" id="MBC6995490.1"/>
    </source>
</evidence>
<evidence type="ECO:0000313" key="3">
    <source>
        <dbReference type="Proteomes" id="UP000650081"/>
    </source>
</evidence>
<name>A0A923PK17_9BACT</name>
<feature type="transmembrane region" description="Helical" evidence="1">
    <location>
        <begin position="103"/>
        <end position="121"/>
    </location>
</feature>
<keyword evidence="3" id="KW-1185">Reference proteome</keyword>
<dbReference type="RefSeq" id="WP_187467524.1">
    <property type="nucleotide sequence ID" value="NZ_JACSIT010000138.1"/>
</dbReference>
<gene>
    <name evidence="2" type="ORF">H9S92_15060</name>
</gene>
<accession>A0A923PK17</accession>
<feature type="transmembrane region" description="Helical" evidence="1">
    <location>
        <begin position="72"/>
        <end position="91"/>
    </location>
</feature>